<protein>
    <recommendedName>
        <fullName evidence="4">NirD/YgiW/YdeI family stress tolerance protein</fullName>
    </recommendedName>
</protein>
<dbReference type="Proteomes" id="UP000474758">
    <property type="component" value="Unassembled WGS sequence"/>
</dbReference>
<dbReference type="EMBL" id="JAALFE010000001">
    <property type="protein sequence ID" value="NGQ89365.1"/>
    <property type="molecule type" value="Genomic_DNA"/>
</dbReference>
<evidence type="ECO:0008006" key="4">
    <source>
        <dbReference type="Google" id="ProtNLM"/>
    </source>
</evidence>
<reference evidence="2 3" key="1">
    <citation type="submission" date="2020-02" db="EMBL/GenBank/DDBJ databases">
        <title>Rhodobacter translucens sp. nov., a novel bacterium isolated from activated sludge.</title>
        <authorList>
            <person name="Liu J."/>
        </authorList>
    </citation>
    <scope>NUCLEOTIDE SEQUENCE [LARGE SCALE GENOMIC DNA]</scope>
    <source>
        <strain evidence="2 3">HX-7-19</strain>
    </source>
</reference>
<dbReference type="Gene3D" id="2.40.50.200">
    <property type="entry name" value="Bacterial OB-fold"/>
    <property type="match status" value="1"/>
</dbReference>
<evidence type="ECO:0000313" key="3">
    <source>
        <dbReference type="Proteomes" id="UP000474758"/>
    </source>
</evidence>
<keyword evidence="1" id="KW-0732">Signal</keyword>
<evidence type="ECO:0000313" key="2">
    <source>
        <dbReference type="EMBL" id="NGQ89365.1"/>
    </source>
</evidence>
<gene>
    <name evidence="2" type="ORF">G5V65_00540</name>
</gene>
<organism evidence="2 3">
    <name type="scientific">Paragemmobacter kunshanensis</name>
    <dbReference type="NCBI Taxonomy" id="2583234"/>
    <lineage>
        <taxon>Bacteria</taxon>
        <taxon>Pseudomonadati</taxon>
        <taxon>Pseudomonadota</taxon>
        <taxon>Alphaproteobacteria</taxon>
        <taxon>Rhodobacterales</taxon>
        <taxon>Paracoccaceae</taxon>
        <taxon>Paragemmobacter</taxon>
    </lineage>
</organism>
<proteinExistence type="predicted"/>
<sequence length="110" mass="11536">MTMIRSAAMAAVLLSASAAFAAPVPIAKAPRGQPVTVSGKVMRITDSDAFRLKDASGVVTVYVGPHGLPVEVGEEVTVMGALEEGFPPEFVARALRRADGSEVAFRHDWA</sequence>
<dbReference type="SUPFAM" id="SSF101756">
    <property type="entry name" value="Hypothetical protein YgiW"/>
    <property type="match status" value="1"/>
</dbReference>
<feature type="chain" id="PRO_5026961869" description="NirD/YgiW/YdeI family stress tolerance protein" evidence="1">
    <location>
        <begin position="22"/>
        <end position="110"/>
    </location>
</feature>
<evidence type="ECO:0000256" key="1">
    <source>
        <dbReference type="SAM" id="SignalP"/>
    </source>
</evidence>
<accession>A0A6M1TZU5</accession>
<name>A0A6M1TZU5_9RHOB</name>
<keyword evidence="3" id="KW-1185">Reference proteome</keyword>
<dbReference type="AlphaFoldDB" id="A0A6M1TZU5"/>
<feature type="signal peptide" evidence="1">
    <location>
        <begin position="1"/>
        <end position="21"/>
    </location>
</feature>
<dbReference type="InterPro" id="IPR036700">
    <property type="entry name" value="BOBF_sf"/>
</dbReference>
<comment type="caution">
    <text evidence="2">The sequence shown here is derived from an EMBL/GenBank/DDBJ whole genome shotgun (WGS) entry which is preliminary data.</text>
</comment>